<dbReference type="HOGENOM" id="CLU_1493935_0_0_9"/>
<feature type="transmembrane region" description="Helical" evidence="1">
    <location>
        <begin position="7"/>
        <end position="25"/>
    </location>
</feature>
<dbReference type="EMBL" id="CM001441">
    <property type="protein sequence ID" value="EHQ89511.1"/>
    <property type="molecule type" value="Genomic_DNA"/>
</dbReference>
<protein>
    <submittedName>
        <fullName evidence="2">Uncharacterized protein</fullName>
    </submittedName>
</protein>
<keyword evidence="1" id="KW-0812">Transmembrane</keyword>
<feature type="transmembrane region" description="Helical" evidence="1">
    <location>
        <begin position="31"/>
        <end position="48"/>
    </location>
</feature>
<keyword evidence="1" id="KW-1133">Transmembrane helix</keyword>
<reference evidence="2 3" key="1">
    <citation type="submission" date="2011-11" db="EMBL/GenBank/DDBJ databases">
        <title>The Noncontiguous Finished genome of Desulfosporosinus youngiae DSM 17734.</title>
        <authorList>
            <consortium name="US DOE Joint Genome Institute (JGI-PGF)"/>
            <person name="Lucas S."/>
            <person name="Han J."/>
            <person name="Lapidus A."/>
            <person name="Cheng J.-F."/>
            <person name="Goodwin L."/>
            <person name="Pitluck S."/>
            <person name="Peters L."/>
            <person name="Ovchinnikova G."/>
            <person name="Lu M."/>
            <person name="Land M.L."/>
            <person name="Hauser L."/>
            <person name="Pester M."/>
            <person name="Spring S."/>
            <person name="Ollivier B."/>
            <person name="Rattei T."/>
            <person name="Klenk H.-P."/>
            <person name="Wagner M."/>
            <person name="Loy A."/>
            <person name="Woyke T.J."/>
        </authorList>
    </citation>
    <scope>NUCLEOTIDE SEQUENCE [LARGE SCALE GENOMIC DNA]</scope>
    <source>
        <strain evidence="2 3">DSM 17734</strain>
    </source>
</reference>
<evidence type="ECO:0000256" key="1">
    <source>
        <dbReference type="SAM" id="Phobius"/>
    </source>
</evidence>
<dbReference type="Pfam" id="PF19991">
    <property type="entry name" value="HMA_2"/>
    <property type="match status" value="1"/>
</dbReference>
<dbReference type="eggNOG" id="ENOG5030G1F">
    <property type="taxonomic scope" value="Bacteria"/>
</dbReference>
<keyword evidence="1" id="KW-0472">Membrane</keyword>
<accession>H5Y3X3</accession>
<evidence type="ECO:0000313" key="3">
    <source>
        <dbReference type="Proteomes" id="UP000005104"/>
    </source>
</evidence>
<dbReference type="AlphaFoldDB" id="H5Y3X3"/>
<organism evidence="2 3">
    <name type="scientific">Desulfosporosinus youngiae DSM 17734</name>
    <dbReference type="NCBI Taxonomy" id="768710"/>
    <lineage>
        <taxon>Bacteria</taxon>
        <taxon>Bacillati</taxon>
        <taxon>Bacillota</taxon>
        <taxon>Clostridia</taxon>
        <taxon>Eubacteriales</taxon>
        <taxon>Desulfitobacteriaceae</taxon>
        <taxon>Desulfosporosinus</taxon>
    </lineage>
</organism>
<name>H5Y3X3_9FIRM</name>
<proteinExistence type="predicted"/>
<sequence>MQIKHSATNLGLVISLGGTLLALPFSKKYHAAFGVMLTAWAGVHSWQHRKYLAKHLRKNVNGIGKKTTVSLLSQNLQVLHYLPGRARLYSQQLRNNPEYAHQVQEYLKSVTEIHNFSVNPATGSILIQYSPDNLGSNPLLSEVETLKVRKYDRRK</sequence>
<dbReference type="Proteomes" id="UP000005104">
    <property type="component" value="Chromosome"/>
</dbReference>
<keyword evidence="3" id="KW-1185">Reference proteome</keyword>
<gene>
    <name evidence="2" type="ORF">DesyoDRAFT_2436</name>
</gene>
<evidence type="ECO:0000313" key="2">
    <source>
        <dbReference type="EMBL" id="EHQ89511.1"/>
    </source>
</evidence>
<dbReference type="STRING" id="768710.DesyoDRAFT_2436"/>